<gene>
    <name evidence="1" type="ORF">rsdtw13_26100</name>
</gene>
<keyword evidence="2" id="KW-1185">Reference proteome</keyword>
<proteinExistence type="predicted"/>
<evidence type="ECO:0000313" key="2">
    <source>
        <dbReference type="Proteomes" id="UP001058074"/>
    </source>
</evidence>
<organism evidence="1 2">
    <name type="scientific">Inconstantimicrobium mannanitabidum</name>
    <dbReference type="NCBI Taxonomy" id="1604901"/>
    <lineage>
        <taxon>Bacteria</taxon>
        <taxon>Bacillati</taxon>
        <taxon>Bacillota</taxon>
        <taxon>Clostridia</taxon>
        <taxon>Eubacteriales</taxon>
        <taxon>Clostridiaceae</taxon>
        <taxon>Inconstantimicrobium</taxon>
    </lineage>
</organism>
<sequence>MQWIFWVKLDNRFSNDLSKVLLSQYKAYAYLLSDVLGGEYYVYSNFKIQEID</sequence>
<evidence type="ECO:0000313" key="1">
    <source>
        <dbReference type="EMBL" id="GKX67352.1"/>
    </source>
</evidence>
<name>A0ACB5REY1_9CLOT</name>
<dbReference type="Proteomes" id="UP001058074">
    <property type="component" value="Unassembled WGS sequence"/>
</dbReference>
<protein>
    <submittedName>
        <fullName evidence="1">Uncharacterized protein</fullName>
    </submittedName>
</protein>
<reference evidence="1" key="1">
    <citation type="journal article" date="2025" name="Int. J. Syst. Evol. Microbiol.">
        <title>Inconstantimicrobium mannanitabidum sp. nov., a novel member of the family Clostridiaceae isolated from anoxic soil under the treatment of reductive soil disinfestation.</title>
        <authorList>
            <person name="Ueki A."/>
            <person name="Tonouchi A."/>
            <person name="Honma S."/>
            <person name="Kaku N."/>
            <person name="Ueki K."/>
        </authorList>
    </citation>
    <scope>NUCLEOTIDE SEQUENCE</scope>
    <source>
        <strain evidence="1">TW13</strain>
    </source>
</reference>
<comment type="caution">
    <text evidence="1">The sequence shown here is derived from an EMBL/GenBank/DDBJ whole genome shotgun (WGS) entry which is preliminary data.</text>
</comment>
<accession>A0ACB5REY1</accession>
<dbReference type="EMBL" id="BROD01000001">
    <property type="protein sequence ID" value="GKX67352.1"/>
    <property type="molecule type" value="Genomic_DNA"/>
</dbReference>